<sequence>MPYRISYTNRFKKDVKRCFKRGLKMEKLQAAIDILSSEGSLPASYKPHPLSGNHANQWECHLTPDWLMIWEQNDKELSLLFLQTGSHSDLF</sequence>
<evidence type="ECO:0000256" key="1">
    <source>
        <dbReference type="ARBA" id="ARBA00022649"/>
    </source>
</evidence>
<protein>
    <submittedName>
        <fullName evidence="2">Type II toxin-antitoxin system YafQ family toxin</fullName>
    </submittedName>
</protein>
<accession>A0ABV5ZI45</accession>
<dbReference type="Gene3D" id="3.30.2310.20">
    <property type="entry name" value="RelE-like"/>
    <property type="match status" value="1"/>
</dbReference>
<dbReference type="InterPro" id="IPR004386">
    <property type="entry name" value="Toxin_YafQ-like"/>
</dbReference>
<dbReference type="Pfam" id="PF15738">
    <property type="entry name" value="YafQ_toxin"/>
    <property type="match status" value="1"/>
</dbReference>
<dbReference type="RefSeq" id="WP_005847131.1">
    <property type="nucleotide sequence ID" value="NZ_JADU01000036.1"/>
</dbReference>
<evidence type="ECO:0000313" key="2">
    <source>
        <dbReference type="EMBL" id="MFB9897000.1"/>
    </source>
</evidence>
<dbReference type="SUPFAM" id="SSF143011">
    <property type="entry name" value="RelE-like"/>
    <property type="match status" value="1"/>
</dbReference>
<keyword evidence="3" id="KW-1185">Reference proteome</keyword>
<name>A0ABV5ZI45_9BACT</name>
<evidence type="ECO:0000313" key="3">
    <source>
        <dbReference type="Proteomes" id="UP001589688"/>
    </source>
</evidence>
<dbReference type="PANTHER" id="PTHR40588">
    <property type="entry name" value="MRNA INTERFERASE TOXIN YAFQ"/>
    <property type="match status" value="1"/>
</dbReference>
<dbReference type="NCBIfam" id="TIGR02385">
    <property type="entry name" value="RelE_StbE"/>
    <property type="match status" value="1"/>
</dbReference>
<reference evidence="2 3" key="1">
    <citation type="submission" date="2024-09" db="EMBL/GenBank/DDBJ databases">
        <authorList>
            <person name="Sun Q."/>
            <person name="Mori K."/>
        </authorList>
    </citation>
    <scope>NUCLEOTIDE SEQUENCE [LARGE SCALE GENOMIC DNA]</scope>
    <source>
        <strain evidence="2 3">ATCC 51272</strain>
    </source>
</reference>
<dbReference type="InterPro" id="IPR035093">
    <property type="entry name" value="RelE/ParE_toxin_dom_sf"/>
</dbReference>
<dbReference type="EMBL" id="JBHLZF010000001">
    <property type="protein sequence ID" value="MFB9897000.1"/>
    <property type="molecule type" value="Genomic_DNA"/>
</dbReference>
<gene>
    <name evidence="2" type="ORF">ACFFK8_04020</name>
</gene>
<dbReference type="InterPro" id="IPR007712">
    <property type="entry name" value="RelE/ParE_toxin"/>
</dbReference>
<dbReference type="Proteomes" id="UP001589688">
    <property type="component" value="Unassembled WGS sequence"/>
</dbReference>
<dbReference type="PIRSF" id="PIRSF006156">
    <property type="entry name" value="YafQ"/>
    <property type="match status" value="1"/>
</dbReference>
<organism evidence="2 3">
    <name type="scientific">Hallella seregens ATCC 51272</name>
    <dbReference type="NCBI Taxonomy" id="1336250"/>
    <lineage>
        <taxon>Bacteria</taxon>
        <taxon>Pseudomonadati</taxon>
        <taxon>Bacteroidota</taxon>
        <taxon>Bacteroidia</taxon>
        <taxon>Bacteroidales</taxon>
        <taxon>Prevotellaceae</taxon>
        <taxon>Hallella</taxon>
    </lineage>
</organism>
<dbReference type="PANTHER" id="PTHR40588:SF1">
    <property type="entry name" value="MRNA INTERFERASE TOXIN YAFQ"/>
    <property type="match status" value="1"/>
</dbReference>
<comment type="caution">
    <text evidence="2">The sequence shown here is derived from an EMBL/GenBank/DDBJ whole genome shotgun (WGS) entry which is preliminary data.</text>
</comment>
<keyword evidence="1" id="KW-1277">Toxin-antitoxin system</keyword>
<proteinExistence type="predicted"/>